<evidence type="ECO:0000256" key="7">
    <source>
        <dbReference type="ARBA" id="ARBA00022824"/>
    </source>
</evidence>
<comment type="catalytic activity">
    <reaction evidence="11">
        <text>an alpha-D-Man-(1-&gt;2)-alpha-D-Man-(1-&gt;2)-alpha-D-Man-(1-&gt;3)-[alpha-D-Man-(1-&gt;2)-alpha-D-Man-(1-&gt;3)-alpha-D-Man-(1-&gt;6)]-beta-D-Man-(1-&gt;4)-beta-D-GlcNAc-(1-&gt;4)-alpha-D-GlcNAc-diphospho-di-trans,poly-cis-dolichol + a di-trans,poly-cis-dolichyl beta-D-mannosyl phosphate = an alpha-D-Man-(1-&gt;2)-alpha-D-Man-(1-&gt;2)-alpha-D-Man-(1-&gt;3)-[alpha-D-Man-(1-&gt;2)-alpha-D-Man-(1-&gt;3)-[alpha-D-Man-(1-&gt;6)]-alpha-D-Man-(1-&gt;6)]-beta-D-Man-(1-&gt;4)-beta-D-GlcNAc-(1-&gt;4)-alpha-D-GlcNAc-diphospho-di-trans,poly-cis-dolichol + a di-trans,poly-cis-dolichyl phosphate + H(+)</text>
        <dbReference type="Rhea" id="RHEA:29535"/>
        <dbReference type="Rhea" id="RHEA-COMP:19498"/>
        <dbReference type="Rhea" id="RHEA-COMP:19501"/>
        <dbReference type="Rhea" id="RHEA-COMP:19518"/>
        <dbReference type="Rhea" id="RHEA-COMP:19519"/>
        <dbReference type="ChEBI" id="CHEBI:15378"/>
        <dbReference type="ChEBI" id="CHEBI:57683"/>
        <dbReference type="ChEBI" id="CHEBI:58211"/>
        <dbReference type="ChEBI" id="CHEBI:132517"/>
        <dbReference type="ChEBI" id="CHEBI:132519"/>
        <dbReference type="EC" id="2.4.1.260"/>
    </reaction>
    <physiologicalReaction direction="left-to-right" evidence="11">
        <dbReference type="Rhea" id="RHEA:29536"/>
    </physiologicalReaction>
</comment>
<comment type="pathway">
    <text evidence="2">Protein modification; protein glycosylation.</text>
</comment>
<dbReference type="PANTHER" id="PTHR22760">
    <property type="entry name" value="GLYCOSYLTRANSFERASE"/>
    <property type="match status" value="1"/>
</dbReference>
<dbReference type="STRING" id="441960.B6QQ20"/>
<dbReference type="Pfam" id="PF03901">
    <property type="entry name" value="Glyco_transf_22"/>
    <property type="match status" value="1"/>
</dbReference>
<keyword evidence="5 14" id="KW-0808">Transferase</keyword>
<evidence type="ECO:0000256" key="6">
    <source>
        <dbReference type="ARBA" id="ARBA00022692"/>
    </source>
</evidence>
<proteinExistence type="inferred from homology"/>
<evidence type="ECO:0000256" key="10">
    <source>
        <dbReference type="ARBA" id="ARBA00044721"/>
    </source>
</evidence>
<dbReference type="VEuPathDB" id="FungiDB:PMAA_039770"/>
<evidence type="ECO:0000256" key="13">
    <source>
        <dbReference type="SAM" id="SignalP"/>
    </source>
</evidence>
<evidence type="ECO:0000313" key="15">
    <source>
        <dbReference type="Proteomes" id="UP000001294"/>
    </source>
</evidence>
<evidence type="ECO:0000256" key="9">
    <source>
        <dbReference type="ARBA" id="ARBA00023136"/>
    </source>
</evidence>
<name>B6QQ20_TALMQ</name>
<feature type="chain" id="PRO_5002845725" description="Mannosyltransferase" evidence="13">
    <location>
        <begin position="24"/>
        <end position="601"/>
    </location>
</feature>
<keyword evidence="4 12" id="KW-0328">Glycosyltransferase</keyword>
<gene>
    <name evidence="14" type="ORF">PMAA_039770</name>
</gene>
<sequence>MAKLVGLMLYASIPAVILLHLFAAPYTKVEESFHIQATHDILTYGIPSPLDLNWTSIAEKFQSEYDHFSFPGAVPRTFIGALALASASSPVVWFYENVDRQILVRAILGLFNALSLIVYARGIQKSLGNVTAYWYLIFQASQFHVAYYASRTLSNMFSFCVTTLALRLLLPGPDMIDAKSIKSTKTSKTQQTAKATKTTAAPLPYARYRLALIFFTVAGIIFRSELALLLATNTIYYFLTQRIRIWQDIVPAGIIGLFVGLTATVAIDSYFWQDFPLWPEFSAFKFNVVSGQASAWGVDPWFFYFTSALPRLLLNPLTWLVCIPASLIAGTTRRVSLSLVVPSLAFVAIYSFQPHKEWRFIIYIIPALTAAAAQGAANIWTRRGKSIVYRLLSFSLVLSTLASFLFSTFILLPISSANYPGAQAIQRAHFHGQGTQPHVTLYMGNLACQTGVTRFLQQPQNLKSVSGREEDARIGTKWEYDKTEDPILKSTPEFWSNIDYAIIEDHEFKQLQSHSSDPESWEIIDTIVGFGGFRVIKPSTPSQKDDSSSIEIDAIRRVAGDKGVDYYKKLRDEIARRLTKGYWAEMRLVPKIRVVRHSRAI</sequence>
<keyword evidence="6 12" id="KW-0812">Transmembrane</keyword>
<dbReference type="PANTHER" id="PTHR22760:SF1">
    <property type="entry name" value="DOL-P-MAN:MAN(7)GLCNAC(2)-PP-DOL ALPHA-1,6-MANNOSYLTRANSFERASE"/>
    <property type="match status" value="1"/>
</dbReference>
<feature type="transmembrane region" description="Helical" evidence="12">
    <location>
        <begin position="301"/>
        <end position="323"/>
    </location>
</feature>
<keyword evidence="8 12" id="KW-1133">Transmembrane helix</keyword>
<organism evidence="14 15">
    <name type="scientific">Talaromyces marneffei (strain ATCC 18224 / CBS 334.59 / QM 7333)</name>
    <name type="common">Penicillium marneffei</name>
    <dbReference type="NCBI Taxonomy" id="441960"/>
    <lineage>
        <taxon>Eukaryota</taxon>
        <taxon>Fungi</taxon>
        <taxon>Dikarya</taxon>
        <taxon>Ascomycota</taxon>
        <taxon>Pezizomycotina</taxon>
        <taxon>Eurotiomycetes</taxon>
        <taxon>Eurotiomycetidae</taxon>
        <taxon>Eurotiales</taxon>
        <taxon>Trichocomaceae</taxon>
        <taxon>Talaromyces</taxon>
        <taxon>Talaromyces sect. Talaromyces</taxon>
    </lineage>
</organism>
<comment type="similarity">
    <text evidence="3 12">Belongs to the glycosyltransferase 22 family.</text>
</comment>
<evidence type="ECO:0000313" key="14">
    <source>
        <dbReference type="EMBL" id="EEA20114.1"/>
    </source>
</evidence>
<feature type="transmembrane region" description="Helical" evidence="12">
    <location>
        <begin position="102"/>
        <end position="120"/>
    </location>
</feature>
<dbReference type="EC" id="2.4.1.-" evidence="12"/>
<dbReference type="AlphaFoldDB" id="B6QQ20"/>
<keyword evidence="13" id="KW-0732">Signal</keyword>
<evidence type="ECO:0000256" key="2">
    <source>
        <dbReference type="ARBA" id="ARBA00004922"/>
    </source>
</evidence>
<dbReference type="InterPro" id="IPR005599">
    <property type="entry name" value="GPI_mannosylTrfase"/>
</dbReference>
<evidence type="ECO:0000256" key="1">
    <source>
        <dbReference type="ARBA" id="ARBA00004477"/>
    </source>
</evidence>
<keyword evidence="7 12" id="KW-0256">Endoplasmic reticulum</keyword>
<dbReference type="OrthoDB" id="19039at2759"/>
<evidence type="ECO:0000256" key="12">
    <source>
        <dbReference type="RuleBase" id="RU363075"/>
    </source>
</evidence>
<dbReference type="GO" id="GO:0006487">
    <property type="term" value="P:protein N-linked glycosylation"/>
    <property type="evidence" value="ECO:0007669"/>
    <property type="project" value="TreeGrafter"/>
</dbReference>
<dbReference type="GO" id="GO:0005789">
    <property type="term" value="C:endoplasmic reticulum membrane"/>
    <property type="evidence" value="ECO:0007669"/>
    <property type="project" value="UniProtKB-SubCell"/>
</dbReference>
<evidence type="ECO:0000256" key="8">
    <source>
        <dbReference type="ARBA" id="ARBA00022989"/>
    </source>
</evidence>
<feature type="transmembrane region" description="Helical" evidence="12">
    <location>
        <begin position="212"/>
        <end position="238"/>
    </location>
</feature>
<keyword evidence="9 12" id="KW-0472">Membrane</keyword>
<evidence type="ECO:0000256" key="3">
    <source>
        <dbReference type="ARBA" id="ARBA00007063"/>
    </source>
</evidence>
<feature type="transmembrane region" description="Helical" evidence="12">
    <location>
        <begin position="77"/>
        <end position="95"/>
    </location>
</feature>
<keyword evidence="15" id="KW-1185">Reference proteome</keyword>
<dbReference type="HOGENOM" id="CLU_008917_4_1_1"/>
<evidence type="ECO:0000256" key="11">
    <source>
        <dbReference type="ARBA" id="ARBA00048899"/>
    </source>
</evidence>
<comment type="subcellular location">
    <subcellularLocation>
        <location evidence="1 12">Endoplasmic reticulum membrane</location>
        <topology evidence="1 12">Multi-pass membrane protein</topology>
    </subcellularLocation>
</comment>
<reference evidence="15" key="1">
    <citation type="journal article" date="2015" name="Genome Announc.">
        <title>Genome sequence of the AIDS-associated pathogen Penicillium marneffei (ATCC18224) and its near taxonomic relative Talaromyces stipitatus (ATCC10500).</title>
        <authorList>
            <person name="Nierman W.C."/>
            <person name="Fedorova-Abrams N.D."/>
            <person name="Andrianopoulos A."/>
        </authorList>
    </citation>
    <scope>NUCLEOTIDE SEQUENCE [LARGE SCALE GENOMIC DNA]</scope>
    <source>
        <strain evidence="15">ATCC 18224 / CBS 334.59 / QM 7333</strain>
    </source>
</reference>
<feature type="transmembrane region" description="Helical" evidence="12">
    <location>
        <begin position="250"/>
        <end position="272"/>
    </location>
</feature>
<feature type="transmembrane region" description="Helical" evidence="12">
    <location>
        <begin position="358"/>
        <end position="380"/>
    </location>
</feature>
<feature type="transmembrane region" description="Helical" evidence="12">
    <location>
        <begin position="335"/>
        <end position="352"/>
    </location>
</feature>
<dbReference type="UniPathway" id="UPA00378"/>
<evidence type="ECO:0000256" key="5">
    <source>
        <dbReference type="ARBA" id="ARBA00022679"/>
    </source>
</evidence>
<feature type="signal peptide" evidence="13">
    <location>
        <begin position="1"/>
        <end position="23"/>
    </location>
</feature>
<dbReference type="EMBL" id="DS995904">
    <property type="protein sequence ID" value="EEA20114.1"/>
    <property type="molecule type" value="Genomic_DNA"/>
</dbReference>
<feature type="transmembrane region" description="Helical" evidence="12">
    <location>
        <begin position="387"/>
        <end position="412"/>
    </location>
</feature>
<dbReference type="GO" id="GO:0052917">
    <property type="term" value="F:dol-P-Man:Man(7)GlcNAc(2)-PP-Dol alpha-1,6-mannosyltransferase activity"/>
    <property type="evidence" value="ECO:0007669"/>
    <property type="project" value="UniProtKB-EC"/>
</dbReference>
<accession>B6QQ20</accession>
<dbReference type="Proteomes" id="UP000001294">
    <property type="component" value="Unassembled WGS sequence"/>
</dbReference>
<comment type="function">
    <text evidence="10">Mannosyltransferase that operates in the biosynthetic pathway of dolichol-linked oligosaccharides, the glycan precursors employed in protein asparagine (N)-glycosylation. The assembly of dolichol-linked oligosaccharides begins on the cytosolic side of the endoplasmic reticulum membrane and finishes in its lumen. The sequential addition of sugars to dolichol pyrophosphate produces dolichol-linked oligosaccharides containing fourteen sugars, including two GlcNAcs, nine mannoses and three glucoses. Once assembled, the oligosaccharide is transferred from the lipid to nascent proteins by oligosaccharyltransferases. In the lumen of the endoplasmic reticulum, adds the eighth mannose residue in an alpha-1,6 linkage onto Man(7)GlcNAc(2)-PP-dolichol to produce Man(8)GlcNAc(2)-PP-dolichol.</text>
</comment>
<dbReference type="PhylomeDB" id="B6QQ20"/>
<protein>
    <recommendedName>
        <fullName evidence="12">Mannosyltransferase</fullName>
        <ecNumber evidence="12">2.4.1.-</ecNumber>
    </recommendedName>
</protein>
<evidence type="ECO:0000256" key="4">
    <source>
        <dbReference type="ARBA" id="ARBA00022676"/>
    </source>
</evidence>